<comment type="caution">
    <text evidence="3">The sequence shown here is derived from an EMBL/GenBank/DDBJ whole genome shotgun (WGS) entry which is preliminary data.</text>
</comment>
<feature type="domain" description="Adaptor protein ClpS core" evidence="2">
    <location>
        <begin position="32"/>
        <end position="110"/>
    </location>
</feature>
<dbReference type="InterPro" id="IPR014719">
    <property type="entry name" value="Ribosomal_bL12_C/ClpS-like"/>
</dbReference>
<dbReference type="RefSeq" id="WP_420069352.1">
    <property type="nucleotide sequence ID" value="NZ_JBCHKQ010000002.1"/>
</dbReference>
<dbReference type="InterPro" id="IPR022935">
    <property type="entry name" value="ClpS"/>
</dbReference>
<evidence type="ECO:0000259" key="2">
    <source>
        <dbReference type="Pfam" id="PF02617"/>
    </source>
</evidence>
<dbReference type="GO" id="GO:0008233">
    <property type="term" value="F:peptidase activity"/>
    <property type="evidence" value="ECO:0007669"/>
    <property type="project" value="UniProtKB-KW"/>
</dbReference>
<comment type="subunit">
    <text evidence="1">Binds to the N-terminal domain of the chaperone ClpA.</text>
</comment>
<dbReference type="HAMAP" id="MF_00302">
    <property type="entry name" value="ClpS"/>
    <property type="match status" value="1"/>
</dbReference>
<comment type="similarity">
    <text evidence="1">Belongs to the ClpS family.</text>
</comment>
<dbReference type="InterPro" id="IPR003769">
    <property type="entry name" value="ClpS_core"/>
</dbReference>
<reference evidence="3 4" key="1">
    <citation type="submission" date="2024-03" db="EMBL/GenBank/DDBJ databases">
        <title>Ignisphaera cupida sp. nov., a hyperthermophilic hydrolytic archaeon from a hot spring of Kamchatka, and proposal of Ignisphaeraceae fam. nov.</title>
        <authorList>
            <person name="Podosokorskaya O.A."/>
            <person name="Elcheninov A.G."/>
            <person name="Maltseva A.I."/>
            <person name="Zayulina K.S."/>
            <person name="Novikov A."/>
            <person name="Merkel A.Y."/>
        </authorList>
    </citation>
    <scope>NUCLEOTIDE SEQUENCE [LARGE SCALE GENOMIC DNA]</scope>
    <source>
        <strain evidence="3 4">38H-sp</strain>
    </source>
</reference>
<organism evidence="3 4">
    <name type="scientific">Rarispira pelagica</name>
    <dbReference type="NCBI Taxonomy" id="3141764"/>
    <lineage>
        <taxon>Bacteria</taxon>
        <taxon>Pseudomonadati</taxon>
        <taxon>Spirochaetota</taxon>
        <taxon>Spirochaetia</taxon>
        <taxon>Winmispirales</taxon>
        <taxon>Winmispiraceae</taxon>
        <taxon>Rarispira</taxon>
    </lineage>
</organism>
<evidence type="ECO:0000313" key="3">
    <source>
        <dbReference type="EMBL" id="MEM5947905.1"/>
    </source>
</evidence>
<name>A0ABU9UD80_9SPIR</name>
<accession>A0ABU9UD80</accession>
<sequence>MSMLINKEDTKVFMAFSPDEEASVSVKPKITEPELYWVVMLNDDYTPMDFVVNVLMSVFDKNPLEATELMMTIHNKGSARIASYVYDIAVTKISRVHDEAKKNNFPLRCTMEPA</sequence>
<dbReference type="Pfam" id="PF02617">
    <property type="entry name" value="ClpS"/>
    <property type="match status" value="1"/>
</dbReference>
<protein>
    <recommendedName>
        <fullName evidence="1">ATP-dependent Clp protease adapter protein ClpS</fullName>
    </recommendedName>
</protein>
<dbReference type="EMBL" id="JBCHKQ010000002">
    <property type="protein sequence ID" value="MEM5947905.1"/>
    <property type="molecule type" value="Genomic_DNA"/>
</dbReference>
<comment type="function">
    <text evidence="1">Involved in the modulation of the specificity of the ClpAP-mediated ATP-dependent protein degradation.</text>
</comment>
<dbReference type="Gene3D" id="3.30.1390.10">
    <property type="match status" value="1"/>
</dbReference>
<gene>
    <name evidence="1" type="primary">clpS</name>
    <name evidence="3" type="ORF">WKV44_05050</name>
</gene>
<proteinExistence type="inferred from homology"/>
<dbReference type="SUPFAM" id="SSF54736">
    <property type="entry name" value="ClpS-like"/>
    <property type="match status" value="1"/>
</dbReference>
<keyword evidence="4" id="KW-1185">Reference proteome</keyword>
<evidence type="ECO:0000313" key="4">
    <source>
        <dbReference type="Proteomes" id="UP001466331"/>
    </source>
</evidence>
<dbReference type="Proteomes" id="UP001466331">
    <property type="component" value="Unassembled WGS sequence"/>
</dbReference>
<keyword evidence="3" id="KW-0378">Hydrolase</keyword>
<keyword evidence="3" id="KW-0645">Protease</keyword>
<evidence type="ECO:0000256" key="1">
    <source>
        <dbReference type="HAMAP-Rule" id="MF_00302"/>
    </source>
</evidence>
<dbReference type="GO" id="GO:0006508">
    <property type="term" value="P:proteolysis"/>
    <property type="evidence" value="ECO:0007669"/>
    <property type="project" value="UniProtKB-KW"/>
</dbReference>